<reference evidence="1" key="1">
    <citation type="submission" date="2022-01" db="EMBL/GenBank/DDBJ databases">
        <authorList>
            <person name="Criscuolo A."/>
        </authorList>
    </citation>
    <scope>NUCLEOTIDE SEQUENCE</scope>
    <source>
        <strain evidence="1">CIP111892</strain>
    </source>
</reference>
<dbReference type="EMBL" id="CAKMMG010000001">
    <property type="protein sequence ID" value="CAH1195657.1"/>
    <property type="molecule type" value="Genomic_DNA"/>
</dbReference>
<accession>A0ABN8G0E7</accession>
<evidence type="ECO:0000313" key="2">
    <source>
        <dbReference type="Proteomes" id="UP000838324"/>
    </source>
</evidence>
<dbReference type="Proteomes" id="UP000838324">
    <property type="component" value="Unassembled WGS sequence"/>
</dbReference>
<evidence type="ECO:0000313" key="1">
    <source>
        <dbReference type="EMBL" id="CAH1195657.1"/>
    </source>
</evidence>
<proteinExistence type="predicted"/>
<keyword evidence="2" id="KW-1185">Reference proteome</keyword>
<name>A0ABN8G0E7_9BACL</name>
<sequence>MRSMNLDQLGTLAAGLAPRFAVPTLGSGRVAFLLFI</sequence>
<comment type="caution">
    <text evidence="1">The sequence shown here is derived from an EMBL/GenBank/DDBJ whole genome shotgun (WGS) entry which is preliminary data.</text>
</comment>
<protein>
    <submittedName>
        <fullName evidence="1">Uncharacterized protein</fullName>
    </submittedName>
</protein>
<gene>
    <name evidence="1" type="ORF">PAECIP111892_02082</name>
</gene>
<organism evidence="1 2">
    <name type="scientific">Paenibacillus auburnensis</name>
    <dbReference type="NCBI Taxonomy" id="2905649"/>
    <lineage>
        <taxon>Bacteria</taxon>
        <taxon>Bacillati</taxon>
        <taxon>Bacillota</taxon>
        <taxon>Bacilli</taxon>
        <taxon>Bacillales</taxon>
        <taxon>Paenibacillaceae</taxon>
        <taxon>Paenibacillus</taxon>
    </lineage>
</organism>